<keyword evidence="8" id="KW-1185">Reference proteome</keyword>
<organism evidence="7 8">
    <name type="scientific">Noviherbaspirillum autotrophicum</name>
    <dbReference type="NCBI Taxonomy" id="709839"/>
    <lineage>
        <taxon>Bacteria</taxon>
        <taxon>Pseudomonadati</taxon>
        <taxon>Pseudomonadota</taxon>
        <taxon>Betaproteobacteria</taxon>
        <taxon>Burkholderiales</taxon>
        <taxon>Oxalobacteraceae</taxon>
        <taxon>Noviherbaspirillum</taxon>
    </lineage>
</organism>
<gene>
    <name evidence="7" type="ORF">TSA66_06560</name>
</gene>
<evidence type="ECO:0000256" key="4">
    <source>
        <dbReference type="ARBA" id="ARBA00023136"/>
    </source>
</evidence>
<keyword evidence="2 5" id="KW-0812">Transmembrane</keyword>
<evidence type="ECO:0000256" key="5">
    <source>
        <dbReference type="SAM" id="Phobius"/>
    </source>
</evidence>
<proteinExistence type="predicted"/>
<dbReference type="AlphaFoldDB" id="A0A0C2BR59"/>
<evidence type="ECO:0000256" key="2">
    <source>
        <dbReference type="ARBA" id="ARBA00022692"/>
    </source>
</evidence>
<comment type="caution">
    <text evidence="7">The sequence shown here is derived from an EMBL/GenBank/DDBJ whole genome shotgun (WGS) entry which is preliminary data.</text>
</comment>
<feature type="transmembrane region" description="Helical" evidence="5">
    <location>
        <begin position="102"/>
        <end position="125"/>
    </location>
</feature>
<reference evidence="7 8" key="1">
    <citation type="submission" date="2014-12" db="EMBL/GenBank/DDBJ databases">
        <title>Denitrispirillum autotrophicum gen. nov., sp. nov., Denitrifying, Facultatively Autotrophic Bacteria Isolated from Rice Paddy Soil.</title>
        <authorList>
            <person name="Ishii S."/>
            <person name="Ashida N."/>
            <person name="Ohno H."/>
            <person name="Otsuka S."/>
            <person name="Yokota A."/>
            <person name="Senoo K."/>
        </authorList>
    </citation>
    <scope>NUCLEOTIDE SEQUENCE [LARGE SCALE GENOMIC DNA]</scope>
    <source>
        <strain evidence="7 8">TSA66</strain>
    </source>
</reference>
<keyword evidence="4 5" id="KW-0472">Membrane</keyword>
<evidence type="ECO:0000313" key="7">
    <source>
        <dbReference type="EMBL" id="KIF80551.1"/>
    </source>
</evidence>
<dbReference type="STRING" id="709839.TSA66_06560"/>
<evidence type="ECO:0000256" key="3">
    <source>
        <dbReference type="ARBA" id="ARBA00022989"/>
    </source>
</evidence>
<dbReference type="GO" id="GO:0016020">
    <property type="term" value="C:membrane"/>
    <property type="evidence" value="ECO:0007669"/>
    <property type="project" value="UniProtKB-SubCell"/>
</dbReference>
<dbReference type="Pfam" id="PF05154">
    <property type="entry name" value="TM2"/>
    <property type="match status" value="1"/>
</dbReference>
<feature type="domain" description="TM2" evidence="6">
    <location>
        <begin position="5"/>
        <end position="32"/>
    </location>
</feature>
<dbReference type="RefSeq" id="WP_040039454.1">
    <property type="nucleotide sequence ID" value="NZ_JWJG01000028.1"/>
</dbReference>
<evidence type="ECO:0000256" key="1">
    <source>
        <dbReference type="ARBA" id="ARBA00004141"/>
    </source>
</evidence>
<name>A0A0C2BR59_9BURK</name>
<feature type="transmembrane region" description="Helical" evidence="5">
    <location>
        <begin position="59"/>
        <end position="82"/>
    </location>
</feature>
<keyword evidence="3 5" id="KW-1133">Transmembrane helix</keyword>
<accession>A0A0C2BR59</accession>
<dbReference type="OrthoDB" id="8702870at2"/>
<evidence type="ECO:0000313" key="8">
    <source>
        <dbReference type="Proteomes" id="UP000031572"/>
    </source>
</evidence>
<dbReference type="Proteomes" id="UP000031572">
    <property type="component" value="Unassembled WGS sequence"/>
</dbReference>
<comment type="subcellular location">
    <subcellularLocation>
        <location evidence="1">Membrane</location>
        <topology evidence="1">Multi-pass membrane protein</topology>
    </subcellularLocation>
</comment>
<protein>
    <submittedName>
        <fullName evidence="7">Membrane protein</fullName>
    </submittedName>
</protein>
<evidence type="ECO:0000259" key="6">
    <source>
        <dbReference type="Pfam" id="PF05154"/>
    </source>
</evidence>
<sequence>MPTFQKNKTIATFLAFVAGSLGAHRFYLYSRKDPWGWAHLASVPLALLLRQLSPDQPLLFVAAPLVISGLAGFIEALVIGLTPDDKWDARHNAASGHHTASGWPLAILLVLTLGVGAVALIAAIARTFDLLFTGGAYG</sequence>
<dbReference type="InterPro" id="IPR007829">
    <property type="entry name" value="TM2"/>
</dbReference>
<dbReference type="EMBL" id="JWJG01000028">
    <property type="protein sequence ID" value="KIF80551.1"/>
    <property type="molecule type" value="Genomic_DNA"/>
</dbReference>